<evidence type="ECO:0000259" key="2">
    <source>
        <dbReference type="Pfam" id="PF13240"/>
    </source>
</evidence>
<keyword evidence="1" id="KW-0472">Membrane</keyword>
<evidence type="ECO:0000256" key="1">
    <source>
        <dbReference type="SAM" id="Phobius"/>
    </source>
</evidence>
<proteinExistence type="predicted"/>
<organism evidence="3 4">
    <name type="scientific">Pediococcus pentosaceus</name>
    <dbReference type="NCBI Taxonomy" id="1255"/>
    <lineage>
        <taxon>Bacteria</taxon>
        <taxon>Bacillati</taxon>
        <taxon>Bacillota</taxon>
        <taxon>Bacilli</taxon>
        <taxon>Lactobacillales</taxon>
        <taxon>Lactobacillaceae</taxon>
        <taxon>Pediococcus</taxon>
    </lineage>
</organism>
<keyword evidence="1" id="KW-1133">Transmembrane helix</keyword>
<feature type="domain" description="Zinc-ribbon" evidence="2">
    <location>
        <begin position="6"/>
        <end position="25"/>
    </location>
</feature>
<keyword evidence="1" id="KW-0812">Transmembrane</keyword>
<dbReference type="RefSeq" id="WP_115154499.1">
    <property type="nucleotide sequence ID" value="NZ_CAKMAM010000002.1"/>
</dbReference>
<dbReference type="InterPro" id="IPR026870">
    <property type="entry name" value="Zinc_ribbon_dom"/>
</dbReference>
<evidence type="ECO:0000313" key="4">
    <source>
        <dbReference type="Proteomes" id="UP001214131"/>
    </source>
</evidence>
<dbReference type="EMBL" id="CP118739">
    <property type="protein sequence ID" value="WEA58046.1"/>
    <property type="molecule type" value="Genomic_DNA"/>
</dbReference>
<feature type="transmembrane region" description="Helical" evidence="1">
    <location>
        <begin position="48"/>
        <end position="74"/>
    </location>
</feature>
<gene>
    <name evidence="3" type="ORF">PWB86_04070</name>
</gene>
<feature type="transmembrane region" description="Helical" evidence="1">
    <location>
        <begin position="86"/>
        <end position="105"/>
    </location>
</feature>
<dbReference type="Proteomes" id="UP001214131">
    <property type="component" value="Chromosome"/>
</dbReference>
<protein>
    <submittedName>
        <fullName evidence="3">Zinc ribbon domain-containing protein</fullName>
    </submittedName>
</protein>
<reference evidence="3 4" key="1">
    <citation type="submission" date="2023-02" db="EMBL/GenBank/DDBJ databases">
        <title>Comparative genomics and fermentation flavor characterization of five lactic acid bacteria reveal flavor biosynthesis metabolic pathways in fermented muskmelon puree.</title>
        <authorList>
            <person name="Yuan L."/>
            <person name="Li M."/>
            <person name="Xu X."/>
            <person name="Lao F."/>
            <person name="Wu J."/>
        </authorList>
    </citation>
    <scope>NUCLEOTIDE SEQUENCE [LARGE SCALE GENOMIC DNA]</scope>
    <source>
        <strain evidence="3 4">Ca-4</strain>
    </source>
</reference>
<dbReference type="AlphaFoldDB" id="A0ABD7X8A4"/>
<dbReference type="Pfam" id="PF13240">
    <property type="entry name" value="Zn_Ribbon_1"/>
    <property type="match status" value="1"/>
</dbReference>
<evidence type="ECO:0000313" key="3">
    <source>
        <dbReference type="EMBL" id="WEA58046.1"/>
    </source>
</evidence>
<name>A0ABD7X8A4_PEDPE</name>
<sequence length="106" mass="11399">MDVKKYCSNCGREIPVDASVCPYCGIKQDTRGQLEPSNDSSRTKVDNYILWSWICAVIALFIPLIGIVAVVLGVLVQKSKRDTGTILIAVGVTAGLFGFCIGLAAY</sequence>
<accession>A0ABD7X8A4</accession>